<proteinExistence type="predicted"/>
<reference evidence="2" key="1">
    <citation type="submission" date="2019-08" db="EMBL/GenBank/DDBJ databases">
        <authorList>
            <person name="Kucharzyk K."/>
            <person name="Murdoch R.W."/>
            <person name="Higgins S."/>
            <person name="Loffler F."/>
        </authorList>
    </citation>
    <scope>NUCLEOTIDE SEQUENCE</scope>
</reference>
<name>A0A645I2E8_9ZZZZ</name>
<dbReference type="EMBL" id="VSSQ01104432">
    <property type="protein sequence ID" value="MPN44922.1"/>
    <property type="molecule type" value="Genomic_DNA"/>
</dbReference>
<comment type="caution">
    <text evidence="2">The sequence shown here is derived from an EMBL/GenBank/DDBJ whole genome shotgun (WGS) entry which is preliminary data.</text>
</comment>
<evidence type="ECO:0000313" key="2">
    <source>
        <dbReference type="EMBL" id="MPN44922.1"/>
    </source>
</evidence>
<sequence>MQLVHRNRLTRARKGRVDKPAARSPGDRDDVLDRITPGTVADLLGHVSTRPFRSHRMHHRNPRARPDVKIFCLAVGAAIAHQLQGTQRCTPGLVLRDLALGRRSLQSGDHLIGRLDD</sequence>
<dbReference type="AlphaFoldDB" id="A0A645I2E8"/>
<protein>
    <submittedName>
        <fullName evidence="2">Uncharacterized protein</fullName>
    </submittedName>
</protein>
<evidence type="ECO:0000256" key="1">
    <source>
        <dbReference type="SAM" id="MobiDB-lite"/>
    </source>
</evidence>
<feature type="region of interest" description="Disordered" evidence="1">
    <location>
        <begin position="1"/>
        <end position="32"/>
    </location>
</feature>
<feature type="compositionally biased region" description="Basic and acidic residues" evidence="1">
    <location>
        <begin position="15"/>
        <end position="32"/>
    </location>
</feature>
<accession>A0A645I2E8</accession>
<gene>
    <name evidence="2" type="ORF">SDC9_192489</name>
</gene>
<feature type="compositionally biased region" description="Basic residues" evidence="1">
    <location>
        <begin position="1"/>
        <end position="14"/>
    </location>
</feature>
<organism evidence="2">
    <name type="scientific">bioreactor metagenome</name>
    <dbReference type="NCBI Taxonomy" id="1076179"/>
    <lineage>
        <taxon>unclassified sequences</taxon>
        <taxon>metagenomes</taxon>
        <taxon>ecological metagenomes</taxon>
    </lineage>
</organism>